<accession>A0A699ZQE9</accession>
<keyword evidence="2" id="KW-1185">Reference proteome</keyword>
<organism evidence="1 2">
    <name type="scientific">Haematococcus lacustris</name>
    <name type="common">Green alga</name>
    <name type="synonym">Haematococcus pluvialis</name>
    <dbReference type="NCBI Taxonomy" id="44745"/>
    <lineage>
        <taxon>Eukaryota</taxon>
        <taxon>Viridiplantae</taxon>
        <taxon>Chlorophyta</taxon>
        <taxon>core chlorophytes</taxon>
        <taxon>Chlorophyceae</taxon>
        <taxon>CS clade</taxon>
        <taxon>Chlamydomonadales</taxon>
        <taxon>Haematococcaceae</taxon>
        <taxon>Haematococcus</taxon>
    </lineage>
</organism>
<dbReference type="AlphaFoldDB" id="A0A699ZQE9"/>
<dbReference type="InterPro" id="IPR038538">
    <property type="entry name" value="MTERF_sf"/>
</dbReference>
<dbReference type="Proteomes" id="UP000485058">
    <property type="component" value="Unassembled WGS sequence"/>
</dbReference>
<proteinExistence type="predicted"/>
<gene>
    <name evidence="1" type="ORF">HaLaN_19303</name>
</gene>
<sequence length="56" mass="6149">LTSLGLQGEQLAKVVRLFPEVLACSVEGQLQKSVAKLQGEWRMTGDVLTRALVRQP</sequence>
<evidence type="ECO:0000313" key="1">
    <source>
        <dbReference type="EMBL" id="GFH21919.1"/>
    </source>
</evidence>
<feature type="non-terminal residue" evidence="1">
    <location>
        <position position="56"/>
    </location>
</feature>
<feature type="non-terminal residue" evidence="1">
    <location>
        <position position="1"/>
    </location>
</feature>
<reference evidence="1 2" key="1">
    <citation type="submission" date="2020-02" db="EMBL/GenBank/DDBJ databases">
        <title>Draft genome sequence of Haematococcus lacustris strain NIES-144.</title>
        <authorList>
            <person name="Morimoto D."/>
            <person name="Nakagawa S."/>
            <person name="Yoshida T."/>
            <person name="Sawayama S."/>
        </authorList>
    </citation>
    <scope>NUCLEOTIDE SEQUENCE [LARGE SCALE GENOMIC DNA]</scope>
    <source>
        <strain evidence="1 2">NIES-144</strain>
    </source>
</reference>
<name>A0A699ZQE9_HAELA</name>
<comment type="caution">
    <text evidence="1">The sequence shown here is derived from an EMBL/GenBank/DDBJ whole genome shotgun (WGS) entry which is preliminary data.</text>
</comment>
<protein>
    <submittedName>
        <fullName evidence="1">Uncharacterized protein</fullName>
    </submittedName>
</protein>
<dbReference type="EMBL" id="BLLF01001931">
    <property type="protein sequence ID" value="GFH21919.1"/>
    <property type="molecule type" value="Genomic_DNA"/>
</dbReference>
<evidence type="ECO:0000313" key="2">
    <source>
        <dbReference type="Proteomes" id="UP000485058"/>
    </source>
</evidence>
<dbReference type="Gene3D" id="1.25.70.10">
    <property type="entry name" value="Transcription termination factor 3, mitochondrial"/>
    <property type="match status" value="1"/>
</dbReference>